<feature type="transmembrane region" description="Helical" evidence="2">
    <location>
        <begin position="176"/>
        <end position="203"/>
    </location>
</feature>
<feature type="compositionally biased region" description="Low complexity" evidence="1">
    <location>
        <begin position="92"/>
        <end position="106"/>
    </location>
</feature>
<evidence type="ECO:0000256" key="1">
    <source>
        <dbReference type="SAM" id="MobiDB-lite"/>
    </source>
</evidence>
<dbReference type="Proteomes" id="UP000296469">
    <property type="component" value="Chromosome"/>
</dbReference>
<dbReference type="KEGG" id="celz:E5225_06440"/>
<gene>
    <name evidence="3" type="ORF">E5225_06440</name>
</gene>
<keyword evidence="2" id="KW-0472">Membrane</keyword>
<feature type="transmembrane region" description="Helical" evidence="2">
    <location>
        <begin position="249"/>
        <end position="270"/>
    </location>
</feature>
<evidence type="ECO:0000313" key="4">
    <source>
        <dbReference type="Proteomes" id="UP000296469"/>
    </source>
</evidence>
<feature type="transmembrane region" description="Helical" evidence="2">
    <location>
        <begin position="291"/>
        <end position="318"/>
    </location>
</feature>
<protein>
    <recommendedName>
        <fullName evidence="5">DUF975 family protein</fullName>
    </recommendedName>
</protein>
<evidence type="ECO:0008006" key="5">
    <source>
        <dbReference type="Google" id="ProtNLM"/>
    </source>
</evidence>
<keyword evidence="2" id="KW-0812">Transmembrane</keyword>
<dbReference type="RefSeq" id="WP_136225361.1">
    <property type="nucleotide sequence ID" value="NZ_CP039291.1"/>
</dbReference>
<feature type="transmembrane region" description="Helical" evidence="2">
    <location>
        <begin position="224"/>
        <end position="243"/>
    </location>
</feature>
<proteinExistence type="predicted"/>
<dbReference type="AlphaFoldDB" id="A0A4P7SGW3"/>
<reference evidence="3 4" key="1">
    <citation type="submission" date="2019-04" db="EMBL/GenBank/DDBJ databases">
        <title>Isolation and identification of Cellulomonas shaoxiangyii sp. Nov. isolated from feces of the Tibetan antelopes (Pantholops hodgsonii) in the Qinghai-Tibet plateau of China.</title>
        <authorList>
            <person name="Tian Z."/>
        </authorList>
    </citation>
    <scope>NUCLEOTIDE SEQUENCE [LARGE SCALE GENOMIC DNA]</scope>
    <source>
        <strain evidence="3 4">Z28</strain>
    </source>
</reference>
<evidence type="ECO:0000256" key="2">
    <source>
        <dbReference type="SAM" id="Phobius"/>
    </source>
</evidence>
<sequence length="341" mass="34097">MTENTGGTPPRDDDGPVPPPGPEQQGGAYPPPAAGQPPASPYGPPAGGYPPPAAGAGPYPPPPPGYGQPGGAYPPPPGYGQPSGAYPPPGQPYGQPGAGAPYGQPYPGAPRATVDVGASLTWAFTKFGQSWVAFVVGGLAWSVGIFLVVLLVSVAFGGLGALVQNVDDGGAAAGAGAAIGLGIGGIVIGALVVLLGALWLAAYVKAALKAADGRQVTIADMFDFSHAGPVFVVGLLVSVAYLLVSWTWIVAPLLMLVIVYFVFFAVHFVVDRDQGAIDAIRSSATLQTREIGTSILVVLVAWVVSAVGAAICGVGALVGTPVAILVSVYAFRRLTGGTVAP</sequence>
<feature type="compositionally biased region" description="Pro residues" evidence="1">
    <location>
        <begin position="29"/>
        <end position="91"/>
    </location>
</feature>
<name>A0A4P7SGW3_9CELL</name>
<evidence type="ECO:0000313" key="3">
    <source>
        <dbReference type="EMBL" id="QCB93242.1"/>
    </source>
</evidence>
<feature type="transmembrane region" description="Helical" evidence="2">
    <location>
        <begin position="131"/>
        <end position="156"/>
    </location>
</feature>
<organism evidence="3 4">
    <name type="scientific">Cellulomonas shaoxiangyii</name>
    <dbReference type="NCBI Taxonomy" id="2566013"/>
    <lineage>
        <taxon>Bacteria</taxon>
        <taxon>Bacillati</taxon>
        <taxon>Actinomycetota</taxon>
        <taxon>Actinomycetes</taxon>
        <taxon>Micrococcales</taxon>
        <taxon>Cellulomonadaceae</taxon>
        <taxon>Cellulomonas</taxon>
    </lineage>
</organism>
<feature type="region of interest" description="Disordered" evidence="1">
    <location>
        <begin position="1"/>
        <end position="106"/>
    </location>
</feature>
<keyword evidence="4" id="KW-1185">Reference proteome</keyword>
<accession>A0A4P7SGW3</accession>
<keyword evidence="2" id="KW-1133">Transmembrane helix</keyword>
<dbReference type="EMBL" id="CP039291">
    <property type="protein sequence ID" value="QCB93242.1"/>
    <property type="molecule type" value="Genomic_DNA"/>
</dbReference>